<dbReference type="OrthoDB" id="6782743at2759"/>
<dbReference type="Pfam" id="PF16087">
    <property type="entry name" value="DUF4817"/>
    <property type="match status" value="1"/>
</dbReference>
<organism evidence="2 3">
    <name type="scientific">Ignelater luminosus</name>
    <name type="common">Cucubano</name>
    <name type="synonym">Pyrophorus luminosus</name>
    <dbReference type="NCBI Taxonomy" id="2038154"/>
    <lineage>
        <taxon>Eukaryota</taxon>
        <taxon>Metazoa</taxon>
        <taxon>Ecdysozoa</taxon>
        <taxon>Arthropoda</taxon>
        <taxon>Hexapoda</taxon>
        <taxon>Insecta</taxon>
        <taxon>Pterygota</taxon>
        <taxon>Neoptera</taxon>
        <taxon>Endopterygota</taxon>
        <taxon>Coleoptera</taxon>
        <taxon>Polyphaga</taxon>
        <taxon>Elateriformia</taxon>
        <taxon>Elateroidea</taxon>
        <taxon>Elateridae</taxon>
        <taxon>Agrypninae</taxon>
        <taxon>Pyrophorini</taxon>
        <taxon>Ignelater</taxon>
    </lineage>
</organism>
<keyword evidence="3" id="KW-1185">Reference proteome</keyword>
<feature type="domain" description="DUF4817" evidence="1">
    <location>
        <begin position="5"/>
        <end position="60"/>
    </location>
</feature>
<comment type="caution">
    <text evidence="2">The sequence shown here is derived from an EMBL/GenBank/DDBJ whole genome shotgun (WGS) entry which is preliminary data.</text>
</comment>
<evidence type="ECO:0000313" key="3">
    <source>
        <dbReference type="Proteomes" id="UP000801492"/>
    </source>
</evidence>
<dbReference type="AlphaFoldDB" id="A0A8K0G4F9"/>
<dbReference type="PANTHER" id="PTHR47326">
    <property type="entry name" value="TRANSPOSABLE ELEMENT TC3 TRANSPOSASE-LIKE PROTEIN"/>
    <property type="match status" value="1"/>
</dbReference>
<dbReference type="InterPro" id="IPR032135">
    <property type="entry name" value="DUF4817"/>
</dbReference>
<gene>
    <name evidence="2" type="ORF">ILUMI_14858</name>
</gene>
<sequence length="182" mass="21329">MEQWSGEQRAFVVKSYYKNNCVVADQQHFQTYFQIRRHGRVPLARAIKEWVRKFEQTGSANNVKHKGPKKSVRTPENIDRVRASVEPSPKRSIRKRAQALRIYEKISSGLQGLRLLFFGGYLKQKVFVDKPRTIQELQIKIIEEIANIPLDMLHSAMENFHERLRECMQRKGGHLPGIIFKK</sequence>
<dbReference type="Proteomes" id="UP000801492">
    <property type="component" value="Unassembled WGS sequence"/>
</dbReference>
<accession>A0A8K0G4F9</accession>
<evidence type="ECO:0000259" key="1">
    <source>
        <dbReference type="Pfam" id="PF16087"/>
    </source>
</evidence>
<dbReference type="PANTHER" id="PTHR47326:SF1">
    <property type="entry name" value="HTH PSQ-TYPE DOMAIN-CONTAINING PROTEIN"/>
    <property type="match status" value="1"/>
</dbReference>
<protein>
    <recommendedName>
        <fullName evidence="1">DUF4817 domain-containing protein</fullName>
    </recommendedName>
</protein>
<dbReference type="InterPro" id="IPR036397">
    <property type="entry name" value="RNaseH_sf"/>
</dbReference>
<dbReference type="GO" id="GO:0003676">
    <property type="term" value="F:nucleic acid binding"/>
    <property type="evidence" value="ECO:0007669"/>
    <property type="project" value="InterPro"/>
</dbReference>
<dbReference type="EMBL" id="VTPC01034466">
    <property type="protein sequence ID" value="KAF2891315.1"/>
    <property type="molecule type" value="Genomic_DNA"/>
</dbReference>
<proteinExistence type="predicted"/>
<name>A0A8K0G4F9_IGNLU</name>
<dbReference type="Gene3D" id="3.30.420.10">
    <property type="entry name" value="Ribonuclease H-like superfamily/Ribonuclease H"/>
    <property type="match status" value="1"/>
</dbReference>
<reference evidence="2" key="1">
    <citation type="submission" date="2019-08" db="EMBL/GenBank/DDBJ databases">
        <title>The genome of the North American firefly Photinus pyralis.</title>
        <authorList>
            <consortium name="Photinus pyralis genome working group"/>
            <person name="Fallon T.R."/>
            <person name="Sander Lower S.E."/>
            <person name="Weng J.-K."/>
        </authorList>
    </citation>
    <scope>NUCLEOTIDE SEQUENCE</scope>
    <source>
        <strain evidence="2">TRF0915ILg1</strain>
        <tissue evidence="2">Whole body</tissue>
    </source>
</reference>
<evidence type="ECO:0000313" key="2">
    <source>
        <dbReference type="EMBL" id="KAF2891315.1"/>
    </source>
</evidence>